<dbReference type="OrthoDB" id="418484at2759"/>
<feature type="domain" description="Fibronectin type-III" evidence="4">
    <location>
        <begin position="2484"/>
        <end position="2582"/>
    </location>
</feature>
<feature type="domain" description="Fibronectin type-III" evidence="4">
    <location>
        <begin position="4002"/>
        <end position="4093"/>
    </location>
</feature>
<feature type="domain" description="Fibronectin type-III" evidence="4">
    <location>
        <begin position="3611"/>
        <end position="3704"/>
    </location>
</feature>
<dbReference type="EMBL" id="BSXW01000082">
    <property type="protein sequence ID" value="GMF11679.1"/>
    <property type="molecule type" value="Genomic_DNA"/>
</dbReference>
<dbReference type="SUPFAM" id="SSF49265">
    <property type="entry name" value="Fibronectin type III"/>
    <property type="match status" value="16"/>
</dbReference>
<feature type="domain" description="Fibronectin type-III" evidence="4">
    <location>
        <begin position="3513"/>
        <end position="3610"/>
    </location>
</feature>
<feature type="domain" description="Fibronectin type-III" evidence="4">
    <location>
        <begin position="2997"/>
        <end position="3091"/>
    </location>
</feature>
<feature type="domain" description="Fibronectin type-III" evidence="4">
    <location>
        <begin position="2688"/>
        <end position="2799"/>
    </location>
</feature>
<feature type="domain" description="Fibronectin type-III" evidence="4">
    <location>
        <begin position="1958"/>
        <end position="2054"/>
    </location>
</feature>
<keyword evidence="2" id="KW-0677">Repeat</keyword>
<dbReference type="SMART" id="SM00060">
    <property type="entry name" value="FN3"/>
    <property type="match status" value="27"/>
</dbReference>
<feature type="domain" description="Fibronectin type-III" evidence="4">
    <location>
        <begin position="1514"/>
        <end position="1609"/>
    </location>
</feature>
<dbReference type="InterPro" id="IPR013320">
    <property type="entry name" value="ConA-like_dom_sf"/>
</dbReference>
<proteinExistence type="predicted"/>
<dbReference type="InterPro" id="IPR050964">
    <property type="entry name" value="Striated_Muscle_Regulatory"/>
</dbReference>
<feature type="domain" description="Fibronectin type-III" evidence="4">
    <location>
        <begin position="1613"/>
        <end position="1712"/>
    </location>
</feature>
<feature type="domain" description="Fibronectin type-III" evidence="4">
    <location>
        <begin position="1222"/>
        <end position="1320"/>
    </location>
</feature>
<protein>
    <submittedName>
        <fullName evidence="5">Unnamed protein product</fullName>
    </submittedName>
</protein>
<sequence length="4817" mass="516439">MSLRIYEVQLVLNDLAITIFAPPPPGSIFFVISEEPAASGILSLWFRPLNEPRVPLQRSIASSPKLEDRRLEFRVKPSAAFASHIDGELPNHATITVLENEPVGARLSDILEDIKKVRGRAQEMDLVWLEAVWSTASTFREAQIAGASAVRFTVDGKVVTRWRFLLSDTLIKVVPAHDFHGKHTFKLVACVREAGIVTRYSKTFDVIATKKSPYLQASGSIEYKPRSQPAVPDKNDSTIGRSLEARRLGAVATTNIGAIALELDSLIIDLEEDTPLRLLFPSIFPDEKSLAGSVCKTTFRLFSLENALDSVISLSLGTKDVNNIHDPTVDHPCTEMLLVRLKATIKHIWAQVIIEVTNAEGDTQALASFPLKWTVIPSVNLPVPNRLLMGAHNTLGGGVIELKLNYSDISVYTQVNISIENCSYFNVQLVGDGSLTSEECVFLLASANENSTENDNSGIAISQRHEAIFGLGVEATVSMFEQDDSGAIWIQSLSNIVSYSLFFCELASTNNGPQILENGRTKQFLFSEFAFALLGADVPAAQRLASVSFVGDTDLLASIGSFQVGDTFSELKPYNSTALYVTLSADSASYFTFTPSRIESFIIDVMLEWRDTTQSDLGCSFVQNLAVFVLPSFSQPLFITPFLFSQKNLQGSSAHITVPIMQTTLPEIEYLTLTLAINGTAADQVTVERGGTQYYPSPNDQRFYFLLKRENNLDIARQVTISVTPKSSFTGFLTCALSVSAIGIVNSAISFEELIAESSTVRDIEVEWIPAVEELDEPGTSGEAVYRSLPTHIFGTSTLSFQYQMTSDFSSISTDVILNSSNIRPVWSSDSIVINQGEWNYAQTLIDITYPTTVEVVFRAIASIHDTLRLKAIAIRDLMRENMLGTIEFDRATGGMIYIKVDTAQSIPEPVLFRAYVKQSGSSEQPTLVLQFLGCGDITTMYPCVDSSDTSITSPHQCKNLCFAVETQLQFTPYSVVRSAQMISLPINGAWTIEFWVYLRDLSVGSDQLLLLFGTMDGSLSITLNSYITISWCSNALKIHRGIPVRRWTHVAVVFSGEYEVAVLLDGQTAASGQINKDNCDMPLFAYLQLGRAENTNWFPSGVDGSTNSVDFIVQEVNVSSTRPIQSLGIDGDGSCFYKLSTSVDGNLPASTCNKMCGDGSLKTCGSASSKQVVSLYTRGSIGVGGLSPLTDYDISVELVSEDGVDFKITQPLMATTSKSTAPGKVEYISVVESLGNSIEIQWSPVEDNGGSEVTSYKIFLNGILVTETDDGNTLSESLHVRETQNSYDITIQAQNAHGLGPLSSSLVVIGGYNGPVPEAPLPPNVTFSSGGTVELALDYTTIWAVETLSSIVVIEQRQTSPSFFTKSFYRLNDSLATIYKLQHNTVYIFRVSVISKYGAQSGFSTPLFVKTGDRGSPSKTPLPLVTSVTGKLCDLMVDPVQPACSCAFVATSLTSESTLVRLTRDAEFTPLLPNTSYTLKVLALQVGVVCDTLTEGGLESDAFTVKTDVAAIPPPPPRPALQRVSGCTAMVTVTPPEDFAGANIIGMSVRVFASDGTLYTSFVVTSYPGVVTVQNLLAQTNYSVKSSLNTTLGESGFSDALLFTTEGPSRPGPTQLKINDFDASTAVLQWEEPQDSGGGATSGYLMYQRAIKENATWILIYNGSRDASATSYTAVGLLAQTTYIFSLTPINQYGVSGLKDDNVVSVTTADPTIPSPPTDLLQKQVDGGYVDLSFTKPSNTGGFSLNSFRYVAQLKYLRSCIDDETECSSCSHTISSEKLISTVDGNSSPCSIGACKDFQGCCKDNEIVCGILVTEIKQCSSLAEVGTCRVEGLQYSTYYMIALAAVNEEGISVFSNSISIVTSDARRPGVPQLGVESATGGLIAMKWTLPQDTGGASIVRMSLSVDGGELFDTHSALVYTHCGLTKSTEYTYSIEIENAAGYMNRATHTFETTIATPPGLVAIFEPTVGMQTVQIPVELSCDGGGEDDTPTLSYRVFEVGVTNPWMEGTAPCCFLDIGGLGASTSYEVYVRAYSASLAGEWTTTTFTTLSGIPSNPNTTFLYATSTALQLALVSPSFPGGGDLSIEAKVTSVATDSLVFEDALTCASTDFTYNCPDTLSISGLIATQDDYTYNVAVRSVGTGGASTWVTQSFEADSGVTGTIKFVKTFYDEFEGIAVDVGVARVYGTTSQDQAHFIINSGTTGSSWSCLPTPVGTTCSPDALGNNSGKGPTMVTIAAVDTMLYEDTPVSMYLTLLSATNSEIDDAQCVVHFKDNGDAGLLQFSSAEINVIENIGNTDITILRTGGVSGQVTVVLKSTISSSIRANEIEEIVVFEDGVGNATLSIDIRSSSEYEQRRFVLMLVNATGGAKVGSGNLTVSIDDQGDVSLPGRPHVSQGLTTGGCIEVLLGQPHFMGGKDVTAFEFVGVVSILNDDFKASFRTMKNIVTTCGLKSETEYRVTVSIINTRGEGESQTKSILTGVLSAPSEIVELLAATTSGHSKLSWQAPFDEGGMPIKTYEITVLNKVTSEVQTFKTLGHVVTVSISFLTAATEYEFAVHAVNSGGLVGPESTTTVTTGDAVPPLPPPPVELRYATGGALYITIVAPEDCGGSYLTSYSLNIARHTGGNVVDRQYVSGILQNPSSYLERRVANVTIYRLLSKSEYIITVSVENAKGWSGNSVKTNFLTIAPSTISDINSPKVLSEDPGELTLGWDTPLDSGGLNIVGYVVQSRHQYTNGSWTLSEIVLDARTSLARTALINGILANTAYAFSVVAYNFRSLCLPGEYITPSDELHFTTQDASVPSQPKNLRAVAVTGGSITLAWDPPRSTGGEVLLHYIIIGSEQSSVLQPLVNVSAAGATLHTLYHFLAFTTYEFAIAGENSRGTGVYSSPLIVTTKAVSAPGPPKNVHQIKVASGGTIKLGWDSPDDSGGAQVQQYLVLRDDILIGAVVATGYTMIYEDQTNILADTVYTYSVFASNDVVTSTEGTHIIAHSSVASAPAPPAATAEAGSGLIDLRLIPSTDSGGMPIRYFTLTVVRGSAIVETFKVSNSVTTVTGLYADTQYSIFIQTGNDVGDSDQIVLVVTTTSATVPDTMDAPRLLNVTGGCLRFEVVPPPNFGGSMITDYLFYVNGTLSETVRMSSTAYDLVGLVALTCYSITVSAVNAIGESDLSSALVVWTSRVTIPGIVWNLKMVLKGYDIIEVEWMAPQDTGGDLADVQYEIQFSSDIGNASLISRATNSASLSGLEPAMPYTIQVRAKNGEGEGLWSHVLDVVTDPVSPGVIGFDRSDITVSEGSASAMLTLVRSMGGSMPAKCMYHTENGTAIAGVHYIQSSGKVMFDRDSNSEQIFVNILDNDVTDDPDRYFFISIQAYDNTSGGIGEYASVKVIITDNGDAGIVTFEHTIYSVSESVSTINITIMRMLAFSGNGTFAVDTEDIPGSAARGVDYVLQTSEVSFSDQQKEAVVTIEITNDESYQDNKIFYLGLRVVSGRIGIKGNPTTLVKILDDGDISPPGLVTDVQVIPISGGVVRVSWIAPQYTGARNVDKLVYNILVIEVQSGLRQEQSVDTPTLVISQLASRTAYQISVVTKNAYLAGVYTTPVPFLMGSATPPTKPEDVRLISRTGGMVTLSWTAPFDLGGAGIKSYLVNVSRHSHSVFVGAYTTNENTVFANGLLPETSYSATVEAITKDGVAGEASIPIIFTTTGVSVPGKPSSLSITKRTGGALYVEMTPPLDVGGAPILNYSLFTTSAHYPNVFHQVYEGPSPSFIVARLTYSTTYKLQYKLSDVYTETTSFLSLPDEVQNLVVLSRTGGSVTLFWTTPLDLGGADITSYDVSFFLGYEVKGQYKQRVSGISANATSAAVKVVGLLANSMYGFSVSGVNDVSVCEDPAAVLNRKILHSSTDPLVSLPDTPRDLVVTSSTSGMQIIQWSASDDAGGDSFVGYILYSDSGDILYNGTSTTFIRGHLTKSTVYGYSVSAWNTAGTSLRSPRVFGSTKADVVAPSQPLNLSQSSSTGGSIGLTWEMPLDNGGGVILSYNLYRNSVWRADIPAGEATMLYLDEFMLASSQDYVYVVHATNSIGVGAMSEKLVATTGSASTPKPPIRLELVAKGGYISASWNHAADSGGIPLVAFRLEVALDSHTVLTKSFGNMTLSYTFYGTNAGMSYSVQVISINEIGESPPITRIVENGVAVRPGITLTPELIVEQVALSPWSKVLRLYLPIDDGGAKISELILYQNGTRIKSVSVVDAVFQAALGDPTTRSTQVQVGPLHAGAIYYFSVSAISTIGEGAVSNALKVVTTPATLPSEPNNLVVDRRTAFSVILKWDRSTDTGGDEVVYEVQYNNTNTSEAFVMEATTTTVEIPKLIPGNIYLIRLRARNSAGVSAWTASVIAETDVTQRGAITFSLESPTVFENITSVTVQLLRVNGSSKTISCSYSVGPGTAAYGTDYLLPPETERTFTFVGQLIVQRFVIQVINNDKYEPDPRIINLTLADTTYERSDPFPPTPIIISILDDGDAGTIGFADSDIVVLESARILSLQLQRLYGKSTATSVRVVPFIGLPSTTQPDVGFRLPAVSINFIDGQTDASASIVIKDNDAYDFPFLYFFLTLEISAGAAKVGANSMIRVEVQDDGDHSVPAQMMTPVLYKATGGMLALQWEPPINTGGRDLSIIGYNISIRVSDTTKWIITHNNDTMLPFGGLHVLTNYSFTVAALNLIGYGLSSSNVTFSTTNFTSPGKIDQITLLYRTGGLLMVNVSTPIDTGGAPITGFLLYLLDQDGIYQVCHLEPCEILVLTNLSPDDSFAFTDDIQRDRSDFISDTG</sequence>
<dbReference type="SMART" id="SM00237">
    <property type="entry name" value="Calx_beta"/>
    <property type="match status" value="4"/>
</dbReference>
<gene>
    <name evidence="5" type="ORF">Plil01_000236000</name>
</gene>
<feature type="domain" description="Fibronectin type-III" evidence="4">
    <location>
        <begin position="4304"/>
        <end position="4394"/>
    </location>
</feature>
<keyword evidence="6" id="KW-1185">Reference proteome</keyword>
<feature type="domain" description="Fibronectin type-III" evidence="4">
    <location>
        <begin position="2903"/>
        <end position="2995"/>
    </location>
</feature>
<dbReference type="GO" id="GO:0007154">
    <property type="term" value="P:cell communication"/>
    <property type="evidence" value="ECO:0007669"/>
    <property type="project" value="InterPro"/>
</dbReference>
<dbReference type="Pfam" id="PF03160">
    <property type="entry name" value="Calx-beta"/>
    <property type="match status" value="4"/>
</dbReference>
<keyword evidence="3" id="KW-0106">Calcium</keyword>
<feature type="domain" description="Fibronectin type-III" evidence="4">
    <location>
        <begin position="4095"/>
        <end position="4192"/>
    </location>
</feature>
<dbReference type="PROSITE" id="PS50853">
    <property type="entry name" value="FN3"/>
    <property type="match status" value="20"/>
</dbReference>
<feature type="domain" description="Fibronectin type-III" evidence="4">
    <location>
        <begin position="3709"/>
        <end position="3797"/>
    </location>
</feature>
<comment type="caution">
    <text evidence="5">The sequence shown here is derived from an EMBL/GenBank/DDBJ whole genome shotgun (WGS) entry which is preliminary data.</text>
</comment>
<organism evidence="5 6">
    <name type="scientific">Phytophthora lilii</name>
    <dbReference type="NCBI Taxonomy" id="2077276"/>
    <lineage>
        <taxon>Eukaryota</taxon>
        <taxon>Sar</taxon>
        <taxon>Stramenopiles</taxon>
        <taxon>Oomycota</taxon>
        <taxon>Peronosporomycetes</taxon>
        <taxon>Peronosporales</taxon>
        <taxon>Peronosporaceae</taxon>
        <taxon>Phytophthora</taxon>
    </lineage>
</organism>
<feature type="domain" description="Fibronectin type-III" evidence="4">
    <location>
        <begin position="3909"/>
        <end position="3996"/>
    </location>
</feature>
<dbReference type="InterPro" id="IPR003961">
    <property type="entry name" value="FN3_dom"/>
</dbReference>
<dbReference type="InterPro" id="IPR036116">
    <property type="entry name" value="FN3_sf"/>
</dbReference>
<dbReference type="SUPFAM" id="SSF141072">
    <property type="entry name" value="CalX-like"/>
    <property type="match status" value="5"/>
</dbReference>
<dbReference type="SUPFAM" id="SSF49899">
    <property type="entry name" value="Concanavalin A-like lectins/glucanases"/>
    <property type="match status" value="1"/>
</dbReference>
<dbReference type="Gene3D" id="2.60.40.2030">
    <property type="match status" value="5"/>
</dbReference>
<reference evidence="5" key="1">
    <citation type="submission" date="2023-04" db="EMBL/GenBank/DDBJ databases">
        <title>Phytophthora lilii NBRC 32176.</title>
        <authorList>
            <person name="Ichikawa N."/>
            <person name="Sato H."/>
            <person name="Tonouchi N."/>
        </authorList>
    </citation>
    <scope>NUCLEOTIDE SEQUENCE</scope>
    <source>
        <strain evidence="5">NBRC 32176</strain>
    </source>
</reference>
<accession>A0A9W6TCU6</accession>
<dbReference type="Proteomes" id="UP001165083">
    <property type="component" value="Unassembled WGS sequence"/>
</dbReference>
<evidence type="ECO:0000256" key="1">
    <source>
        <dbReference type="ARBA" id="ARBA00022729"/>
    </source>
</evidence>
<evidence type="ECO:0000259" key="4">
    <source>
        <dbReference type="PROSITE" id="PS50853"/>
    </source>
</evidence>
<feature type="domain" description="Fibronectin type-III" evidence="4">
    <location>
        <begin position="3798"/>
        <end position="3898"/>
    </location>
</feature>
<dbReference type="Pfam" id="PF00041">
    <property type="entry name" value="fn3"/>
    <property type="match status" value="6"/>
</dbReference>
<evidence type="ECO:0000313" key="6">
    <source>
        <dbReference type="Proteomes" id="UP001165083"/>
    </source>
</evidence>
<dbReference type="InterPro" id="IPR038081">
    <property type="entry name" value="CalX-like_sf"/>
</dbReference>
<dbReference type="Pfam" id="PF13385">
    <property type="entry name" value="Laminin_G_3"/>
    <property type="match status" value="1"/>
</dbReference>
<feature type="domain" description="Fibronectin type-III" evidence="4">
    <location>
        <begin position="3092"/>
        <end position="3180"/>
    </location>
</feature>
<dbReference type="InterPro" id="IPR003644">
    <property type="entry name" value="Calx_beta"/>
</dbReference>
<dbReference type="CDD" id="cd00063">
    <property type="entry name" value="FN3"/>
    <property type="match status" value="16"/>
</dbReference>
<evidence type="ECO:0000313" key="5">
    <source>
        <dbReference type="EMBL" id="GMF11679.1"/>
    </source>
</evidence>
<keyword evidence="1" id="KW-0732">Signal</keyword>
<name>A0A9W6TCU6_9STRA</name>
<dbReference type="PANTHER" id="PTHR13817">
    <property type="entry name" value="TITIN"/>
    <property type="match status" value="1"/>
</dbReference>
<dbReference type="InterPro" id="IPR013783">
    <property type="entry name" value="Ig-like_fold"/>
</dbReference>
<feature type="domain" description="Fibronectin type-III" evidence="4">
    <location>
        <begin position="4636"/>
        <end position="4729"/>
    </location>
</feature>
<evidence type="ECO:0000256" key="2">
    <source>
        <dbReference type="ARBA" id="ARBA00022737"/>
    </source>
</evidence>
<dbReference type="PANTHER" id="PTHR13817:SF73">
    <property type="entry name" value="FIBRONECTIN TYPE-III DOMAIN-CONTAINING PROTEIN"/>
    <property type="match status" value="1"/>
</dbReference>
<dbReference type="GO" id="GO:0016020">
    <property type="term" value="C:membrane"/>
    <property type="evidence" value="ECO:0007669"/>
    <property type="project" value="InterPro"/>
</dbReference>
<feature type="domain" description="Fibronectin type-III" evidence="4">
    <location>
        <begin position="3185"/>
        <end position="3276"/>
    </location>
</feature>
<feature type="domain" description="Fibronectin type-III" evidence="4">
    <location>
        <begin position="2804"/>
        <end position="2898"/>
    </location>
</feature>
<dbReference type="Gene3D" id="2.60.40.10">
    <property type="entry name" value="Immunoglobulins"/>
    <property type="match status" value="22"/>
</dbReference>
<evidence type="ECO:0000256" key="3">
    <source>
        <dbReference type="ARBA" id="ARBA00022837"/>
    </source>
</evidence>